<dbReference type="Gramene" id="QL08p001284:mrna">
    <property type="protein sequence ID" value="QL08p001284:mrna"/>
    <property type="gene ID" value="QL08p001284"/>
</dbReference>
<keyword evidence="3" id="KW-1133">Transmembrane helix</keyword>
<dbReference type="EMBL" id="LRBV02000008">
    <property type="status" value="NOT_ANNOTATED_CDS"/>
    <property type="molecule type" value="Genomic_DNA"/>
</dbReference>
<dbReference type="EnsemblPlants" id="QL08p001284:mrna">
    <property type="protein sequence ID" value="QL08p001284:mrna"/>
    <property type="gene ID" value="QL08p001284"/>
</dbReference>
<dbReference type="PANTHER" id="PTHR31503">
    <property type="entry name" value="VACUOLAR CALCIUM ION TRANSPORTER"/>
    <property type="match status" value="1"/>
</dbReference>
<dbReference type="AlphaFoldDB" id="A0A7N2M6C4"/>
<dbReference type="InParanoid" id="A0A7N2M6C4"/>
<dbReference type="Proteomes" id="UP000594261">
    <property type="component" value="Chromosome 8"/>
</dbReference>
<evidence type="ECO:0000256" key="1">
    <source>
        <dbReference type="ARBA" id="ARBA00022449"/>
    </source>
</evidence>
<feature type="transmembrane region" description="Helical" evidence="3">
    <location>
        <begin position="9"/>
        <end position="32"/>
    </location>
</feature>
<keyword evidence="5" id="KW-1185">Reference proteome</keyword>
<feature type="transmembrane region" description="Helical" evidence="3">
    <location>
        <begin position="78"/>
        <end position="98"/>
    </location>
</feature>
<name>A0A7N2M6C4_QUELO</name>
<dbReference type="GO" id="GO:0015369">
    <property type="term" value="F:calcium:proton antiporter activity"/>
    <property type="evidence" value="ECO:0007669"/>
    <property type="project" value="TreeGrafter"/>
</dbReference>
<organism evidence="4 5">
    <name type="scientific">Quercus lobata</name>
    <name type="common">Valley oak</name>
    <dbReference type="NCBI Taxonomy" id="97700"/>
    <lineage>
        <taxon>Eukaryota</taxon>
        <taxon>Viridiplantae</taxon>
        <taxon>Streptophyta</taxon>
        <taxon>Embryophyta</taxon>
        <taxon>Tracheophyta</taxon>
        <taxon>Spermatophyta</taxon>
        <taxon>Magnoliopsida</taxon>
        <taxon>eudicotyledons</taxon>
        <taxon>Gunneridae</taxon>
        <taxon>Pentapetalae</taxon>
        <taxon>rosids</taxon>
        <taxon>fabids</taxon>
        <taxon>Fagales</taxon>
        <taxon>Fagaceae</taxon>
        <taxon>Quercus</taxon>
    </lineage>
</organism>
<evidence type="ECO:0000313" key="5">
    <source>
        <dbReference type="Proteomes" id="UP000594261"/>
    </source>
</evidence>
<reference evidence="4" key="2">
    <citation type="submission" date="2021-01" db="UniProtKB">
        <authorList>
            <consortium name="EnsemblPlants"/>
        </authorList>
    </citation>
    <scope>IDENTIFICATION</scope>
</reference>
<keyword evidence="2" id="KW-0406">Ion transport</keyword>
<keyword evidence="3" id="KW-0812">Transmembrane</keyword>
<feature type="transmembrane region" description="Helical" evidence="3">
    <location>
        <begin position="52"/>
        <end position="71"/>
    </location>
</feature>
<sequence length="111" mass="12969">MPRARLGCYLLWFSCLHLVIKMASLYDLFHTWKIPFSVVLGWIMEQPMDLNFQLFETATLFIFVFIVALMLQEGTHYFKGLMLLLCYLIVAASFFVHVDVSPGVQLKFHFV</sequence>
<keyword evidence="3" id="KW-0472">Membrane</keyword>
<proteinExistence type="predicted"/>
<dbReference type="GO" id="GO:0009705">
    <property type="term" value="C:plant-type vacuole membrane"/>
    <property type="evidence" value="ECO:0007669"/>
    <property type="project" value="TreeGrafter"/>
</dbReference>
<evidence type="ECO:0000256" key="2">
    <source>
        <dbReference type="ARBA" id="ARBA00023065"/>
    </source>
</evidence>
<keyword evidence="1" id="KW-0813">Transport</keyword>
<dbReference type="PANTHER" id="PTHR31503:SF22">
    <property type="entry name" value="VACUOLAR CALCIUM ION TRANSPORTER"/>
    <property type="match status" value="1"/>
</dbReference>
<evidence type="ECO:0000256" key="3">
    <source>
        <dbReference type="SAM" id="Phobius"/>
    </source>
</evidence>
<keyword evidence="1" id="KW-0050">Antiport</keyword>
<evidence type="ECO:0000313" key="4">
    <source>
        <dbReference type="EnsemblPlants" id="QL08p001284:mrna"/>
    </source>
</evidence>
<reference evidence="4 5" key="1">
    <citation type="journal article" date="2016" name="G3 (Bethesda)">
        <title>First Draft Assembly and Annotation of the Genome of a California Endemic Oak Quercus lobata Nee (Fagaceae).</title>
        <authorList>
            <person name="Sork V.L."/>
            <person name="Fitz-Gibbon S.T."/>
            <person name="Puiu D."/>
            <person name="Crepeau M."/>
            <person name="Gugger P.F."/>
            <person name="Sherman R."/>
            <person name="Stevens K."/>
            <person name="Langley C.H."/>
            <person name="Pellegrini M."/>
            <person name="Salzberg S.L."/>
        </authorList>
    </citation>
    <scope>NUCLEOTIDE SEQUENCE [LARGE SCALE GENOMIC DNA]</scope>
    <source>
        <strain evidence="4 5">cv. SW786</strain>
    </source>
</reference>
<dbReference type="GO" id="GO:0006874">
    <property type="term" value="P:intracellular calcium ion homeostasis"/>
    <property type="evidence" value="ECO:0007669"/>
    <property type="project" value="TreeGrafter"/>
</dbReference>
<accession>A0A7N2M6C4</accession>
<protein>
    <submittedName>
        <fullName evidence="4">Uncharacterized protein</fullName>
    </submittedName>
</protein>
<dbReference type="InterPro" id="IPR004713">
    <property type="entry name" value="CaH_exchang"/>
</dbReference>